<reference evidence="2" key="1">
    <citation type="journal article" date="2009" name="PLoS Genet.">
        <title>Sequencing, mapping, and analysis of 27,455 maize full-length cDNAs.</title>
        <authorList>
            <person name="Soderlund C."/>
            <person name="Descour A."/>
            <person name="Kudrna D."/>
            <person name="Bomhoff M."/>
            <person name="Boyd L."/>
            <person name="Currie J."/>
            <person name="Angelova A."/>
            <person name="Collura K."/>
            <person name="Wissotski M."/>
            <person name="Ashley E."/>
            <person name="Morrow D."/>
            <person name="Fernandes J."/>
            <person name="Walbot V."/>
            <person name="Yu Y."/>
        </authorList>
    </citation>
    <scope>NUCLEOTIDE SEQUENCE</scope>
    <source>
        <strain evidence="2">B73</strain>
    </source>
</reference>
<accession>B4FJY8</accession>
<dbReference type="EMBL" id="BT037426">
    <property type="protein sequence ID" value="ACF82431.1"/>
    <property type="molecule type" value="mRNA"/>
</dbReference>
<keyword evidence="1" id="KW-0472">Membrane</keyword>
<feature type="transmembrane region" description="Helical" evidence="1">
    <location>
        <begin position="6"/>
        <end position="28"/>
    </location>
</feature>
<evidence type="ECO:0000313" key="2">
    <source>
        <dbReference type="EMBL" id="ACF82431.1"/>
    </source>
</evidence>
<keyword evidence="1" id="KW-0812">Transmembrane</keyword>
<keyword evidence="1" id="KW-1133">Transmembrane helix</keyword>
<evidence type="ECO:0000256" key="1">
    <source>
        <dbReference type="SAM" id="Phobius"/>
    </source>
</evidence>
<proteinExistence type="evidence at transcript level"/>
<organism evidence="2">
    <name type="scientific">Zea mays</name>
    <name type="common">Maize</name>
    <dbReference type="NCBI Taxonomy" id="4577"/>
    <lineage>
        <taxon>Eukaryota</taxon>
        <taxon>Viridiplantae</taxon>
        <taxon>Streptophyta</taxon>
        <taxon>Embryophyta</taxon>
        <taxon>Tracheophyta</taxon>
        <taxon>Spermatophyta</taxon>
        <taxon>Magnoliopsida</taxon>
        <taxon>Liliopsida</taxon>
        <taxon>Poales</taxon>
        <taxon>Poaceae</taxon>
        <taxon>PACMAD clade</taxon>
        <taxon>Panicoideae</taxon>
        <taxon>Andropogonodae</taxon>
        <taxon>Andropogoneae</taxon>
        <taxon>Tripsacinae</taxon>
        <taxon>Zea</taxon>
    </lineage>
</organism>
<sequence length="129" mass="14522">MASVTILNLLYWFNAPVLWILPALLLCYRKRQIHPGVVSIVGRRVRSQGVHIRSYLLLLLPGGINRWEGKLSPPSLWSLSRVLLLTSSHPFVLIVVPEVCVNIALKNGTRVTSALRQFSCMLSRKYGIC</sequence>
<dbReference type="AlphaFoldDB" id="B4FJY8"/>
<name>B4FJY8_MAIZE</name>
<protein>
    <submittedName>
        <fullName evidence="2">Uncharacterized protein</fullName>
    </submittedName>
</protein>